<dbReference type="GO" id="GO:0005524">
    <property type="term" value="F:ATP binding"/>
    <property type="evidence" value="ECO:0007669"/>
    <property type="project" value="InterPro"/>
</dbReference>
<feature type="domain" description="Alanyl-tRNA synthetase class IIc N-terminal" evidence="1">
    <location>
        <begin position="12"/>
        <end position="47"/>
    </location>
</feature>
<name>A0A2U1L5Z1_ARTAN</name>
<dbReference type="EMBL" id="PKPP01011298">
    <property type="protein sequence ID" value="PWA44398.1"/>
    <property type="molecule type" value="Genomic_DNA"/>
</dbReference>
<dbReference type="AlphaFoldDB" id="A0A2U1L5Z1"/>
<dbReference type="InterPro" id="IPR045864">
    <property type="entry name" value="aa-tRNA-synth_II/BPL/LPL"/>
</dbReference>
<evidence type="ECO:0000259" key="1">
    <source>
        <dbReference type="Pfam" id="PF01411"/>
    </source>
</evidence>
<dbReference type="SUPFAM" id="SSF55681">
    <property type="entry name" value="Class II aaRS and biotin synthetases"/>
    <property type="match status" value="1"/>
</dbReference>
<reference evidence="2 3" key="1">
    <citation type="journal article" date="2018" name="Mol. Plant">
        <title>The genome of Artemisia annua provides insight into the evolution of Asteraceae family and artemisinin biosynthesis.</title>
        <authorList>
            <person name="Shen Q."/>
            <person name="Zhang L."/>
            <person name="Liao Z."/>
            <person name="Wang S."/>
            <person name="Yan T."/>
            <person name="Shi P."/>
            <person name="Liu M."/>
            <person name="Fu X."/>
            <person name="Pan Q."/>
            <person name="Wang Y."/>
            <person name="Lv Z."/>
            <person name="Lu X."/>
            <person name="Zhang F."/>
            <person name="Jiang W."/>
            <person name="Ma Y."/>
            <person name="Chen M."/>
            <person name="Hao X."/>
            <person name="Li L."/>
            <person name="Tang Y."/>
            <person name="Lv G."/>
            <person name="Zhou Y."/>
            <person name="Sun X."/>
            <person name="Brodelius P.E."/>
            <person name="Rose J.K.C."/>
            <person name="Tang K."/>
        </authorList>
    </citation>
    <scope>NUCLEOTIDE SEQUENCE [LARGE SCALE GENOMIC DNA]</scope>
    <source>
        <strain evidence="3">cv. Huhao1</strain>
        <tissue evidence="2">Leaf</tissue>
    </source>
</reference>
<dbReference type="STRING" id="35608.A0A2U1L5Z1"/>
<dbReference type="InterPro" id="IPR018164">
    <property type="entry name" value="Ala-tRNA-synth_IIc_N"/>
</dbReference>
<dbReference type="GO" id="GO:0005739">
    <property type="term" value="C:mitochondrion"/>
    <property type="evidence" value="ECO:0007669"/>
    <property type="project" value="TreeGrafter"/>
</dbReference>
<dbReference type="OrthoDB" id="2423964at2759"/>
<comment type="caution">
    <text evidence="2">The sequence shown here is derived from an EMBL/GenBank/DDBJ whole genome shotgun (WGS) entry which is preliminary data.</text>
</comment>
<organism evidence="2 3">
    <name type="scientific">Artemisia annua</name>
    <name type="common">Sweet wormwood</name>
    <dbReference type="NCBI Taxonomy" id="35608"/>
    <lineage>
        <taxon>Eukaryota</taxon>
        <taxon>Viridiplantae</taxon>
        <taxon>Streptophyta</taxon>
        <taxon>Embryophyta</taxon>
        <taxon>Tracheophyta</taxon>
        <taxon>Spermatophyta</taxon>
        <taxon>Magnoliopsida</taxon>
        <taxon>eudicotyledons</taxon>
        <taxon>Gunneridae</taxon>
        <taxon>Pentapetalae</taxon>
        <taxon>asterids</taxon>
        <taxon>campanulids</taxon>
        <taxon>Asterales</taxon>
        <taxon>Asteraceae</taxon>
        <taxon>Asteroideae</taxon>
        <taxon>Anthemideae</taxon>
        <taxon>Artemisiinae</taxon>
        <taxon>Artemisia</taxon>
    </lineage>
</organism>
<evidence type="ECO:0000313" key="2">
    <source>
        <dbReference type="EMBL" id="PWA44398.1"/>
    </source>
</evidence>
<dbReference type="GO" id="GO:0009507">
    <property type="term" value="C:chloroplast"/>
    <property type="evidence" value="ECO:0007669"/>
    <property type="project" value="TreeGrafter"/>
</dbReference>
<sequence length="101" mass="11797">MGSEEIEWPANKVRDTFIKFFEERNHVYWKSSPVVPVNDPTLLFANADDRMLWSRCSVYSRLYENRTNDVSVEEAGRSTWLTSPTTKVISVSSPAYIRFSW</sequence>
<dbReference type="Pfam" id="PF01411">
    <property type="entry name" value="tRNA-synt_2c"/>
    <property type="match status" value="1"/>
</dbReference>
<dbReference type="PANTHER" id="PTHR11777">
    <property type="entry name" value="ALANYL-TRNA SYNTHETASE"/>
    <property type="match status" value="1"/>
</dbReference>
<evidence type="ECO:0000313" key="3">
    <source>
        <dbReference type="Proteomes" id="UP000245207"/>
    </source>
</evidence>
<protein>
    <submittedName>
        <fullName evidence="2">Alanine-tRNA ligase, class IIc</fullName>
    </submittedName>
</protein>
<dbReference type="Gene3D" id="3.30.930.10">
    <property type="entry name" value="Bira Bifunctional Protein, Domain 2"/>
    <property type="match status" value="1"/>
</dbReference>
<dbReference type="Proteomes" id="UP000245207">
    <property type="component" value="Unassembled WGS sequence"/>
</dbReference>
<dbReference type="GO" id="GO:0006419">
    <property type="term" value="P:alanyl-tRNA aminoacylation"/>
    <property type="evidence" value="ECO:0007669"/>
    <property type="project" value="InterPro"/>
</dbReference>
<keyword evidence="3" id="KW-1185">Reference proteome</keyword>
<dbReference type="GO" id="GO:0002161">
    <property type="term" value="F:aminoacyl-tRNA deacylase activity"/>
    <property type="evidence" value="ECO:0007669"/>
    <property type="project" value="TreeGrafter"/>
</dbReference>
<keyword evidence="2" id="KW-0436">Ligase</keyword>
<accession>A0A2U1L5Z1</accession>
<proteinExistence type="predicted"/>
<dbReference type="InterPro" id="IPR050058">
    <property type="entry name" value="Ala-tRNA_ligase"/>
</dbReference>
<dbReference type="PANTHER" id="PTHR11777:SF9">
    <property type="entry name" value="ALANINE--TRNA LIGASE, CYTOPLASMIC"/>
    <property type="match status" value="1"/>
</dbReference>
<gene>
    <name evidence="2" type="ORF">CTI12_AA526750</name>
</gene>
<dbReference type="GO" id="GO:0004813">
    <property type="term" value="F:alanine-tRNA ligase activity"/>
    <property type="evidence" value="ECO:0007669"/>
    <property type="project" value="InterPro"/>
</dbReference>